<organism evidence="1 2">
    <name type="scientific">Parendozoicomonas callyspongiae</name>
    <dbReference type="NCBI Taxonomy" id="2942213"/>
    <lineage>
        <taxon>Bacteria</taxon>
        <taxon>Pseudomonadati</taxon>
        <taxon>Pseudomonadota</taxon>
        <taxon>Gammaproteobacteria</taxon>
        <taxon>Oceanospirillales</taxon>
        <taxon>Endozoicomonadaceae</taxon>
        <taxon>Parendozoicomonas</taxon>
    </lineage>
</organism>
<evidence type="ECO:0000313" key="2">
    <source>
        <dbReference type="Proteomes" id="UP001203338"/>
    </source>
</evidence>
<dbReference type="InterPro" id="IPR046341">
    <property type="entry name" value="SET_dom_sf"/>
</dbReference>
<evidence type="ECO:0000313" key="1">
    <source>
        <dbReference type="EMBL" id="MCL6270289.1"/>
    </source>
</evidence>
<dbReference type="RefSeq" id="WP_249699476.1">
    <property type="nucleotide sequence ID" value="NZ_JAMFLX010000012.1"/>
</dbReference>
<dbReference type="Proteomes" id="UP001203338">
    <property type="component" value="Unassembled WGS sequence"/>
</dbReference>
<accession>A0ABT0PFY8</accession>
<evidence type="ECO:0008006" key="3">
    <source>
        <dbReference type="Google" id="ProtNLM"/>
    </source>
</evidence>
<proteinExistence type="predicted"/>
<reference evidence="1 2" key="1">
    <citation type="submission" date="2022-05" db="EMBL/GenBank/DDBJ databases">
        <authorList>
            <person name="Park J.-S."/>
        </authorList>
    </citation>
    <scope>NUCLEOTIDE SEQUENCE [LARGE SCALE GENOMIC DNA]</scope>
    <source>
        <strain evidence="1 2">2012CJ34-2</strain>
    </source>
</reference>
<dbReference type="EMBL" id="JAMFLX010000012">
    <property type="protein sequence ID" value="MCL6270289.1"/>
    <property type="molecule type" value="Genomic_DNA"/>
</dbReference>
<gene>
    <name evidence="1" type="ORF">M3P05_10185</name>
</gene>
<sequence length="484" mass="55554">MLLTALIYSNFTSAVHITKLPPYLLSVLEQQSDIIVDKKYQHDFGCTYCDSHSYTWLYLLNKKHITPPKRLMNTQEIGAIEILKELERISNEMTRFRLYRYVGNCQCDIGGMCVTHSLHTLLRDEGIRYVDLFFVPIISRKLPLPFVRIKINSLEYFIFIDVKPDIPEERLMTETVIMPEDRVELDKRQIDLELLDDITLALEDLFERQKFVAAEKIEVFDHWGHVAPLEIGGRGKLFVYKREGFFKECDDAGSDSGFSEGGNSLEGADLTNDISDIEKLDTKKQKMENNKTKTHRQIKKRKAGKTRMKALLEIDMGSVPQLVKYKKEEGFYNYPLYAAQSKIPGCRGKGVFAADDIPQWSVIGIIKSKLHRRGEKPRINSAANRHKIFVDDDGNYFDREPGKKNAFRWLNMALNMEKPEESPIDNITLYTPCITGSDKDGWIGDTLVLAKEKIKADDELLFSYDTKPGALEHILKLAAQGQLK</sequence>
<dbReference type="Gene3D" id="2.170.270.10">
    <property type="entry name" value="SET domain"/>
    <property type="match status" value="1"/>
</dbReference>
<protein>
    <recommendedName>
        <fullName evidence="3">SET domain-containing protein</fullName>
    </recommendedName>
</protein>
<keyword evidence="2" id="KW-1185">Reference proteome</keyword>
<comment type="caution">
    <text evidence="1">The sequence shown here is derived from an EMBL/GenBank/DDBJ whole genome shotgun (WGS) entry which is preliminary data.</text>
</comment>
<name>A0ABT0PFY8_9GAMM</name>
<dbReference type="SUPFAM" id="SSF82199">
    <property type="entry name" value="SET domain"/>
    <property type="match status" value="1"/>
</dbReference>